<dbReference type="InterPro" id="IPR003599">
    <property type="entry name" value="Ig_sub"/>
</dbReference>
<proteinExistence type="predicted"/>
<keyword evidence="7" id="KW-0325">Glycoprotein</keyword>
<feature type="signal peptide" evidence="9">
    <location>
        <begin position="1"/>
        <end position="21"/>
    </location>
</feature>
<comment type="caution">
    <text evidence="11">The sequence shown here is derived from an EMBL/GenBank/DDBJ whole genome shotgun (WGS) entry which is preliminary data.</text>
</comment>
<dbReference type="Pfam" id="PF07679">
    <property type="entry name" value="I-set"/>
    <property type="match status" value="1"/>
</dbReference>
<evidence type="ECO:0000256" key="9">
    <source>
        <dbReference type="SAM" id="SignalP"/>
    </source>
</evidence>
<dbReference type="Pfam" id="PF13927">
    <property type="entry name" value="Ig_3"/>
    <property type="match status" value="1"/>
</dbReference>
<accession>A0A553PL02</accession>
<dbReference type="SMART" id="SM00406">
    <property type="entry name" value="IGv"/>
    <property type="match status" value="2"/>
</dbReference>
<dbReference type="CDD" id="cd00096">
    <property type="entry name" value="Ig"/>
    <property type="match status" value="1"/>
</dbReference>
<feature type="domain" description="Ig-like" evidence="10">
    <location>
        <begin position="149"/>
        <end position="234"/>
    </location>
</feature>
<dbReference type="SUPFAM" id="SSF48726">
    <property type="entry name" value="Immunoglobulin"/>
    <property type="match status" value="3"/>
</dbReference>
<feature type="domain" description="Ig-like" evidence="10">
    <location>
        <begin position="241"/>
        <end position="336"/>
    </location>
</feature>
<dbReference type="STRING" id="6832.A0A553PL02"/>
<dbReference type="PANTHER" id="PTHR12231:SF220">
    <property type="entry name" value="LACHESIN"/>
    <property type="match status" value="1"/>
</dbReference>
<keyword evidence="3 9" id="KW-0732">Signal</keyword>
<evidence type="ECO:0000313" key="11">
    <source>
        <dbReference type="EMBL" id="TRY78367.1"/>
    </source>
</evidence>
<dbReference type="OMA" id="IYRCEIT"/>
<keyword evidence="5" id="KW-0472">Membrane</keyword>
<dbReference type="Proteomes" id="UP000318571">
    <property type="component" value="Chromosome 11"/>
</dbReference>
<evidence type="ECO:0000259" key="10">
    <source>
        <dbReference type="PROSITE" id="PS50835"/>
    </source>
</evidence>
<dbReference type="InterPro" id="IPR036179">
    <property type="entry name" value="Ig-like_dom_sf"/>
</dbReference>
<dbReference type="InterPro" id="IPR013106">
    <property type="entry name" value="Ig_V-set"/>
</dbReference>
<dbReference type="InterPro" id="IPR013098">
    <property type="entry name" value="Ig_I-set"/>
</dbReference>
<dbReference type="OrthoDB" id="10010359at2759"/>
<sequence>MAFQVNGLVLWTVTFFALVNTQRTPTISYITTPDIVTKIGGAIEMDCSVLYATEYPVLWVKLPQDCKGIRNGDYRNAEAESCTPIPLSSGSALIVRDNRFSMRYDTASSTFTLQIKDVQITDEAVYQCQIIVGINNKVTKHISLTVSQPPVIADNSTRAVVVQENAPAELICHAVGSPPPRVSWRRENNAILPTGGIQYRGNVLKIHSVKKEDRGTYYCVADNDVGKPARRNVAVEVEFPPTVRVAHSNQVSQAFGYSVELVCHIEAYPPPSIIWVHDDIQLANNQYYAVDGGYTTTDDFTETSVKIKSLGVRQLGSYFCRAQNKLGSGEQEIVLEQSYTPNCVIGICDDYTSTATTGYSSPSLRVAILGLSALFLMILE</sequence>
<dbReference type="SMART" id="SM00408">
    <property type="entry name" value="IGc2"/>
    <property type="match status" value="3"/>
</dbReference>
<dbReference type="GO" id="GO:0005886">
    <property type="term" value="C:plasma membrane"/>
    <property type="evidence" value="ECO:0007669"/>
    <property type="project" value="UniProtKB-SubCell"/>
</dbReference>
<keyword evidence="12" id="KW-1185">Reference proteome</keyword>
<organism evidence="11 12">
    <name type="scientific">Tigriopus californicus</name>
    <name type="common">Marine copepod</name>
    <dbReference type="NCBI Taxonomy" id="6832"/>
    <lineage>
        <taxon>Eukaryota</taxon>
        <taxon>Metazoa</taxon>
        <taxon>Ecdysozoa</taxon>
        <taxon>Arthropoda</taxon>
        <taxon>Crustacea</taxon>
        <taxon>Multicrustacea</taxon>
        <taxon>Hexanauplia</taxon>
        <taxon>Copepoda</taxon>
        <taxon>Harpacticoida</taxon>
        <taxon>Harpacticidae</taxon>
        <taxon>Tigriopus</taxon>
    </lineage>
</organism>
<gene>
    <name evidence="11" type="ORF">TCAL_08514</name>
</gene>
<evidence type="ECO:0000256" key="5">
    <source>
        <dbReference type="ARBA" id="ARBA00023136"/>
    </source>
</evidence>
<evidence type="ECO:0000256" key="1">
    <source>
        <dbReference type="ARBA" id="ARBA00004236"/>
    </source>
</evidence>
<dbReference type="GO" id="GO:0043005">
    <property type="term" value="C:neuron projection"/>
    <property type="evidence" value="ECO:0007669"/>
    <property type="project" value="TreeGrafter"/>
</dbReference>
<dbReference type="PANTHER" id="PTHR12231">
    <property type="entry name" value="CTX-RELATED TYPE I TRANSMEMBRANE PROTEIN"/>
    <property type="match status" value="1"/>
</dbReference>
<evidence type="ECO:0000256" key="4">
    <source>
        <dbReference type="ARBA" id="ARBA00022737"/>
    </source>
</evidence>
<name>A0A553PL02_TIGCA</name>
<evidence type="ECO:0000256" key="6">
    <source>
        <dbReference type="ARBA" id="ARBA00023157"/>
    </source>
</evidence>
<comment type="subcellular location">
    <subcellularLocation>
        <location evidence="1">Cell membrane</location>
    </subcellularLocation>
</comment>
<dbReference type="AlphaFoldDB" id="A0A553PL02"/>
<dbReference type="Gene3D" id="2.60.40.10">
    <property type="entry name" value="Immunoglobulins"/>
    <property type="match status" value="3"/>
</dbReference>
<evidence type="ECO:0000256" key="3">
    <source>
        <dbReference type="ARBA" id="ARBA00022729"/>
    </source>
</evidence>
<dbReference type="Pfam" id="PF07686">
    <property type="entry name" value="V-set"/>
    <property type="match status" value="1"/>
</dbReference>
<keyword evidence="6" id="KW-1015">Disulfide bond</keyword>
<feature type="domain" description="Ig-like" evidence="10">
    <location>
        <begin position="25"/>
        <end position="145"/>
    </location>
</feature>
<reference evidence="11 12" key="1">
    <citation type="journal article" date="2018" name="Nat. Ecol. Evol.">
        <title>Genomic signatures of mitonuclear coevolution across populations of Tigriopus californicus.</title>
        <authorList>
            <person name="Barreto F.S."/>
            <person name="Watson E.T."/>
            <person name="Lima T.G."/>
            <person name="Willett C.S."/>
            <person name="Edmands S."/>
            <person name="Li W."/>
            <person name="Burton R.S."/>
        </authorList>
    </citation>
    <scope>NUCLEOTIDE SEQUENCE [LARGE SCALE GENOMIC DNA]</scope>
    <source>
        <strain evidence="11 12">San Diego</strain>
    </source>
</reference>
<keyword evidence="8" id="KW-0393">Immunoglobulin domain</keyword>
<protein>
    <recommendedName>
        <fullName evidence="10">Ig-like domain-containing protein</fullName>
    </recommendedName>
</protein>
<dbReference type="PROSITE" id="PS50835">
    <property type="entry name" value="IG_LIKE"/>
    <property type="match status" value="3"/>
</dbReference>
<dbReference type="FunFam" id="2.60.40.10:FF:000328">
    <property type="entry name" value="CLUMA_CG000981, isoform A"/>
    <property type="match status" value="1"/>
</dbReference>
<dbReference type="InterPro" id="IPR003598">
    <property type="entry name" value="Ig_sub2"/>
</dbReference>
<evidence type="ECO:0000256" key="7">
    <source>
        <dbReference type="ARBA" id="ARBA00023180"/>
    </source>
</evidence>
<evidence type="ECO:0000256" key="8">
    <source>
        <dbReference type="ARBA" id="ARBA00023319"/>
    </source>
</evidence>
<dbReference type="InterPro" id="IPR013783">
    <property type="entry name" value="Ig-like_fold"/>
</dbReference>
<dbReference type="EMBL" id="VCGU01000003">
    <property type="protein sequence ID" value="TRY78367.1"/>
    <property type="molecule type" value="Genomic_DNA"/>
</dbReference>
<dbReference type="SMART" id="SM00409">
    <property type="entry name" value="IG"/>
    <property type="match status" value="3"/>
</dbReference>
<evidence type="ECO:0000256" key="2">
    <source>
        <dbReference type="ARBA" id="ARBA00022475"/>
    </source>
</evidence>
<keyword evidence="2" id="KW-1003">Cell membrane</keyword>
<evidence type="ECO:0000313" key="12">
    <source>
        <dbReference type="Proteomes" id="UP000318571"/>
    </source>
</evidence>
<dbReference type="InterPro" id="IPR051170">
    <property type="entry name" value="Neural/epithelial_adhesion"/>
</dbReference>
<feature type="chain" id="PRO_5021711987" description="Ig-like domain-containing protein" evidence="9">
    <location>
        <begin position="22"/>
        <end position="380"/>
    </location>
</feature>
<keyword evidence="4" id="KW-0677">Repeat</keyword>
<dbReference type="InterPro" id="IPR007110">
    <property type="entry name" value="Ig-like_dom"/>
</dbReference>